<keyword evidence="6" id="KW-0812">Transmembrane</keyword>
<dbReference type="SMART" id="SM00065">
    <property type="entry name" value="GAF"/>
    <property type="match status" value="1"/>
</dbReference>
<dbReference type="SMART" id="SM00091">
    <property type="entry name" value="PAS"/>
    <property type="match status" value="6"/>
</dbReference>
<dbReference type="Pfam" id="PF08447">
    <property type="entry name" value="PAS_3"/>
    <property type="match status" value="1"/>
</dbReference>
<evidence type="ECO:0000256" key="4">
    <source>
        <dbReference type="ARBA" id="ARBA00022679"/>
    </source>
</evidence>
<dbReference type="InterPro" id="IPR013655">
    <property type="entry name" value="PAS_fold_3"/>
</dbReference>
<dbReference type="Pfam" id="PF02518">
    <property type="entry name" value="HATPase_c"/>
    <property type="match status" value="1"/>
</dbReference>
<dbReference type="PROSITE" id="PS50839">
    <property type="entry name" value="CHASE"/>
    <property type="match status" value="1"/>
</dbReference>
<evidence type="ECO:0000313" key="12">
    <source>
        <dbReference type="Proteomes" id="UP001204615"/>
    </source>
</evidence>
<evidence type="ECO:0000259" key="7">
    <source>
        <dbReference type="PROSITE" id="PS50109"/>
    </source>
</evidence>
<dbReference type="Pfam" id="PF13185">
    <property type="entry name" value="GAF_2"/>
    <property type="match status" value="1"/>
</dbReference>
<name>A0ABT1FDP3_9GAMM</name>
<dbReference type="EMBL" id="JAMZEK010000003">
    <property type="protein sequence ID" value="MCP1375494.1"/>
    <property type="molecule type" value="Genomic_DNA"/>
</dbReference>
<keyword evidence="3" id="KW-0597">Phosphoprotein</keyword>
<dbReference type="PROSITE" id="PS50113">
    <property type="entry name" value="PAC"/>
    <property type="match status" value="1"/>
</dbReference>
<dbReference type="Gene3D" id="3.30.450.20">
    <property type="entry name" value="PAS domain"/>
    <property type="match status" value="6"/>
</dbReference>
<dbReference type="InterPro" id="IPR001610">
    <property type="entry name" value="PAC"/>
</dbReference>
<dbReference type="InterPro" id="IPR035965">
    <property type="entry name" value="PAS-like_dom_sf"/>
</dbReference>
<dbReference type="SMART" id="SM00387">
    <property type="entry name" value="HATPase_c"/>
    <property type="match status" value="1"/>
</dbReference>
<keyword evidence="5" id="KW-0418">Kinase</keyword>
<dbReference type="InterPro" id="IPR013767">
    <property type="entry name" value="PAS_fold"/>
</dbReference>
<evidence type="ECO:0000259" key="10">
    <source>
        <dbReference type="PROSITE" id="PS50839"/>
    </source>
</evidence>
<dbReference type="InterPro" id="IPR003661">
    <property type="entry name" value="HisK_dim/P_dom"/>
</dbReference>
<dbReference type="InterPro" id="IPR000014">
    <property type="entry name" value="PAS"/>
</dbReference>
<dbReference type="SUPFAM" id="SSF55874">
    <property type="entry name" value="ATPase domain of HSP90 chaperone/DNA topoisomerase II/histidine kinase"/>
    <property type="match status" value="1"/>
</dbReference>
<dbReference type="RefSeq" id="WP_253568010.1">
    <property type="nucleotide sequence ID" value="NZ_JAMZEK010000003.1"/>
</dbReference>
<evidence type="ECO:0000256" key="5">
    <source>
        <dbReference type="ARBA" id="ARBA00022777"/>
    </source>
</evidence>
<evidence type="ECO:0000313" key="11">
    <source>
        <dbReference type="EMBL" id="MCP1375494.1"/>
    </source>
</evidence>
<accession>A0ABT1FDP3</accession>
<comment type="catalytic activity">
    <reaction evidence="1">
        <text>ATP + protein L-histidine = ADP + protein N-phospho-L-histidine.</text>
        <dbReference type="EC" id="2.7.13.3"/>
    </reaction>
</comment>
<keyword evidence="6" id="KW-0472">Membrane</keyword>
<dbReference type="Gene3D" id="3.30.565.10">
    <property type="entry name" value="Histidine kinase-like ATPase, C-terminal domain"/>
    <property type="match status" value="1"/>
</dbReference>
<sequence>MNDESAPSADEVRRNWFAPVATGMLVVLLTTILWSVLDRRQASLEAALARSRQQGLTTALRAGMDVQATAVQRLAKRLGTVDEPLRGELFNLDAAAFLADMPGLRALAYADKDRVLRLNLARSAPGVGLGAKLDEAPDRRAVFDAVDADGVVHLSAPVQLLSGQPGELLVAPVVSSGSRVGYVVAVVAFDRFFPSLLAAQEGADSLLIKQGRQTIFARGAVRVPGSAPAVTMSLYGQQWSVTSGASGRIADQRPTWMVLLLGIALAALLTWALSLSGLARARERQAMLMSGRLRDQVHAREAMQAALADAEKDMIAVLESISDGVFMVDPTWRFTYVNPQAARMLQADAGALQDVSCWSVLGGLLDDAGAGGAMHRRWQDAMRDGRPVTLEATNEAEGCWYEMRAYPHARGLTVYMHDISERKRRERELLKRDADSRHALQLGRMGSWELYLRSGYLHWSPETCAIFGVEESPGEKGIEALRRRVHPEDWEALLDDQRRLERGDERVDRRYRMIRPDGEVRVIRALAELVVKEGDPIVAGAVQDITEQERVREALSQAMEATQLVMDSAPDVIIVLDREGRLLRVSAAAERLWGYPVESLVGESIARLVHPDDVAATFGAAADIAAGHPNPNFRNRNLTRDGRVLHMQWSGIWSERAQCIYAIGRDHSELHRVEQLEAAQRQVLTAIASGRSLPDVLEAIVRACEAQQPESLCSVLLLEDGRLRHGAAPHLPRQYMKAIDGAAIGPEAGSCGTAAWRRERVVVSDIATDPLWANYAALALPHGLQACWSTPILARNGSVLGTFAVYYGEIREPGTEELAAIDGLAALASIAIEHEQAFRQLSESEQRFRSLFDHHPDAVFALDAEGRIAQANAAASALLGATPAELRQRLFARFFIEDEHSRIEAALASAAGGEAGRLQVEVQGAQDRFPGYLVTLPIMVEQRAHGLFAVLQDHRELRSAQQATMNQLALLSAVAESVGEGLLAVDASGVPTFLNRTAARLLDLPSYGLPHPEALPPEARSAVAGILDGRDLAGSDDASFSLGDGRVLDVAYVATPLRIGGRLAGAVLAFRDIGDIKEARRSLLDRQRFFELSLEVFCIFDGGSGYFVQVNPAFCRLLGHDEATLLAMPLVELVHPQDRMATEDAVTWQYESGEPLSHFVNRLRRADGSDVWLEWTSRRSPEGQIFAVARDVTAKRQADQALEKAMDDLRIRNRELQDFAYVASHDLQEPLRKIQAFSDRLQSRLAGQLDESSSDYLQRMGDAASRMQTLIDDLLAYSRVGTRPAALVPVDLSAELATVLDDLDARVQEAGARIDTGPLPKLQADPSQMRQLLQNLLANALKFRAPDRPCLVRISARPLGEAGITTERWEISVQDNGIGFDPSYVERIFAPFQRLHPRNVYPGTGIGLAIVRRIVERHGGTVWAEGASGQGARFVVVMPAHAAGPARELPDAPLSNRDLPGASS</sequence>
<feature type="domain" description="PAS" evidence="8">
    <location>
        <begin position="1104"/>
        <end position="1153"/>
    </location>
</feature>
<feature type="domain" description="CHASE" evidence="10">
    <location>
        <begin position="129"/>
        <end position="196"/>
    </location>
</feature>
<feature type="domain" description="PAC" evidence="9">
    <location>
        <begin position="507"/>
        <end position="557"/>
    </location>
</feature>
<dbReference type="SUPFAM" id="SSF55781">
    <property type="entry name" value="GAF domain-like"/>
    <property type="match status" value="1"/>
</dbReference>
<reference evidence="11 12" key="1">
    <citation type="submission" date="2022-06" db="EMBL/GenBank/DDBJ databases">
        <title>Dyella sp. Sa strain:Sa Genome sequencing.</title>
        <authorList>
            <person name="Park S."/>
        </authorList>
    </citation>
    <scope>NUCLEOTIDE SEQUENCE [LARGE SCALE GENOMIC DNA]</scope>
    <source>
        <strain evidence="11 12">Sa</strain>
    </source>
</reference>
<dbReference type="PROSITE" id="PS50112">
    <property type="entry name" value="PAS"/>
    <property type="match status" value="4"/>
</dbReference>
<feature type="domain" description="Histidine kinase" evidence="7">
    <location>
        <begin position="1222"/>
        <end position="1442"/>
    </location>
</feature>
<evidence type="ECO:0000259" key="8">
    <source>
        <dbReference type="PROSITE" id="PS50112"/>
    </source>
</evidence>
<dbReference type="PROSITE" id="PS50109">
    <property type="entry name" value="HIS_KIN"/>
    <property type="match status" value="1"/>
</dbReference>
<dbReference type="Pfam" id="PF00989">
    <property type="entry name" value="PAS"/>
    <property type="match status" value="3"/>
</dbReference>
<dbReference type="SUPFAM" id="SSF55785">
    <property type="entry name" value="PYP-like sensor domain (PAS domain)"/>
    <property type="match status" value="6"/>
</dbReference>
<dbReference type="SMART" id="SM00388">
    <property type="entry name" value="HisKA"/>
    <property type="match status" value="1"/>
</dbReference>
<feature type="transmembrane region" description="Helical" evidence="6">
    <location>
        <begin position="16"/>
        <end position="37"/>
    </location>
</feature>
<dbReference type="InterPro" id="IPR005467">
    <property type="entry name" value="His_kinase_dom"/>
</dbReference>
<evidence type="ECO:0000259" key="9">
    <source>
        <dbReference type="PROSITE" id="PS50113"/>
    </source>
</evidence>
<dbReference type="InterPro" id="IPR036890">
    <property type="entry name" value="HATPase_C_sf"/>
</dbReference>
<dbReference type="SUPFAM" id="SSF47384">
    <property type="entry name" value="Homodimeric domain of signal transducing histidine kinase"/>
    <property type="match status" value="1"/>
</dbReference>
<dbReference type="InterPro" id="IPR013656">
    <property type="entry name" value="PAS_4"/>
</dbReference>
<dbReference type="InterPro" id="IPR003018">
    <property type="entry name" value="GAF"/>
</dbReference>
<evidence type="ECO:0000256" key="1">
    <source>
        <dbReference type="ARBA" id="ARBA00000085"/>
    </source>
</evidence>
<dbReference type="PRINTS" id="PR00344">
    <property type="entry name" value="BCTRLSENSOR"/>
</dbReference>
<comment type="caution">
    <text evidence="11">The sequence shown here is derived from an EMBL/GenBank/DDBJ whole genome shotgun (WGS) entry which is preliminary data.</text>
</comment>
<evidence type="ECO:0000256" key="6">
    <source>
        <dbReference type="SAM" id="Phobius"/>
    </source>
</evidence>
<dbReference type="Gene3D" id="1.10.287.130">
    <property type="match status" value="1"/>
</dbReference>
<protein>
    <recommendedName>
        <fullName evidence="2">histidine kinase</fullName>
        <ecNumber evidence="2">2.7.13.3</ecNumber>
    </recommendedName>
</protein>
<feature type="domain" description="PAS" evidence="8">
    <location>
        <begin position="844"/>
        <end position="914"/>
    </location>
</feature>
<dbReference type="InterPro" id="IPR052162">
    <property type="entry name" value="Sensor_kinase/Photoreceptor"/>
</dbReference>
<dbReference type="Gene3D" id="2.10.70.100">
    <property type="match status" value="1"/>
</dbReference>
<evidence type="ECO:0000256" key="2">
    <source>
        <dbReference type="ARBA" id="ARBA00012438"/>
    </source>
</evidence>
<keyword evidence="6" id="KW-1133">Transmembrane helix</keyword>
<keyword evidence="4" id="KW-0808">Transferase</keyword>
<dbReference type="PANTHER" id="PTHR43304">
    <property type="entry name" value="PHYTOCHROME-LIKE PROTEIN CPH1"/>
    <property type="match status" value="1"/>
</dbReference>
<dbReference type="Gene3D" id="3.30.450.40">
    <property type="match status" value="1"/>
</dbReference>
<organism evidence="11 12">
    <name type="scientific">Dyella lutea</name>
    <dbReference type="NCBI Taxonomy" id="2950441"/>
    <lineage>
        <taxon>Bacteria</taxon>
        <taxon>Pseudomonadati</taxon>
        <taxon>Pseudomonadota</taxon>
        <taxon>Gammaproteobacteria</taxon>
        <taxon>Lysobacterales</taxon>
        <taxon>Rhodanobacteraceae</taxon>
        <taxon>Dyella</taxon>
    </lineage>
</organism>
<dbReference type="Pfam" id="PF00512">
    <property type="entry name" value="HisKA"/>
    <property type="match status" value="1"/>
</dbReference>
<dbReference type="InterPro" id="IPR036097">
    <property type="entry name" value="HisK_dim/P_sf"/>
</dbReference>
<dbReference type="InterPro" id="IPR029016">
    <property type="entry name" value="GAF-like_dom_sf"/>
</dbReference>
<feature type="domain" description="PAS" evidence="8">
    <location>
        <begin position="558"/>
        <end position="613"/>
    </location>
</feature>
<evidence type="ECO:0000256" key="3">
    <source>
        <dbReference type="ARBA" id="ARBA00022553"/>
    </source>
</evidence>
<dbReference type="CDD" id="cd00082">
    <property type="entry name" value="HisKA"/>
    <property type="match status" value="1"/>
</dbReference>
<dbReference type="InterPro" id="IPR004358">
    <property type="entry name" value="Sig_transdc_His_kin-like_C"/>
</dbReference>
<keyword evidence="12" id="KW-1185">Reference proteome</keyword>
<dbReference type="SMART" id="SM00086">
    <property type="entry name" value="PAC"/>
    <property type="match status" value="4"/>
</dbReference>
<dbReference type="Pfam" id="PF08448">
    <property type="entry name" value="PAS_4"/>
    <property type="match status" value="1"/>
</dbReference>
<dbReference type="InterPro" id="IPR003594">
    <property type="entry name" value="HATPase_dom"/>
</dbReference>
<feature type="transmembrane region" description="Helical" evidence="6">
    <location>
        <begin position="256"/>
        <end position="279"/>
    </location>
</feature>
<dbReference type="Proteomes" id="UP001204615">
    <property type="component" value="Unassembled WGS sequence"/>
</dbReference>
<dbReference type="EC" id="2.7.13.3" evidence="2"/>
<dbReference type="NCBIfam" id="TIGR00229">
    <property type="entry name" value="sensory_box"/>
    <property type="match status" value="4"/>
</dbReference>
<proteinExistence type="predicted"/>
<dbReference type="InterPro" id="IPR006189">
    <property type="entry name" value="CHASE_dom"/>
</dbReference>
<feature type="domain" description="PAS" evidence="8">
    <location>
        <begin position="310"/>
        <end position="345"/>
    </location>
</feature>
<dbReference type="CDD" id="cd00130">
    <property type="entry name" value="PAS"/>
    <property type="match status" value="3"/>
</dbReference>
<gene>
    <name evidence="11" type="ORF">NC595_15700</name>
</gene>
<dbReference type="PANTHER" id="PTHR43304:SF1">
    <property type="entry name" value="PAC DOMAIN-CONTAINING PROTEIN"/>
    <property type="match status" value="1"/>
</dbReference>
<dbReference type="InterPro" id="IPR000700">
    <property type="entry name" value="PAS-assoc_C"/>
</dbReference>